<dbReference type="InterPro" id="IPR027417">
    <property type="entry name" value="P-loop_NTPase"/>
</dbReference>
<dbReference type="OrthoDB" id="145933at2"/>
<reference evidence="1 2" key="1">
    <citation type="submission" date="2016-06" db="EMBL/GenBank/DDBJ databases">
        <title>Complete genome sequence of a deep-branching marine Gamma Proteobacterium Woeseia oceani type strain XK5.</title>
        <authorList>
            <person name="Mu D."/>
            <person name="Du Z."/>
        </authorList>
    </citation>
    <scope>NUCLEOTIDE SEQUENCE [LARGE SCALE GENOMIC DNA]</scope>
    <source>
        <strain evidence="1 2">XK5</strain>
    </source>
</reference>
<evidence type="ECO:0000313" key="2">
    <source>
        <dbReference type="Proteomes" id="UP000092695"/>
    </source>
</evidence>
<dbReference type="KEGG" id="woc:BA177_02150"/>
<accession>A0A193LCQ7</accession>
<dbReference type="Gene3D" id="3.40.50.300">
    <property type="entry name" value="P-loop containing nucleotide triphosphate hydrolases"/>
    <property type="match status" value="1"/>
</dbReference>
<dbReference type="EMBL" id="CP016268">
    <property type="protein sequence ID" value="ANO50179.1"/>
    <property type="molecule type" value="Genomic_DNA"/>
</dbReference>
<dbReference type="SUPFAM" id="SSF52540">
    <property type="entry name" value="P-loop containing nucleoside triphosphate hydrolases"/>
    <property type="match status" value="1"/>
</dbReference>
<evidence type="ECO:0000313" key="1">
    <source>
        <dbReference type="EMBL" id="ANO50179.1"/>
    </source>
</evidence>
<dbReference type="STRING" id="1548547.BA177_02150"/>
<evidence type="ECO:0008006" key="3">
    <source>
        <dbReference type="Google" id="ProtNLM"/>
    </source>
</evidence>
<protein>
    <recommendedName>
        <fullName evidence="3">DUF1611 domain-containing protein</fullName>
    </recommendedName>
</protein>
<keyword evidence="2" id="KW-1185">Reference proteome</keyword>
<organism evidence="1 2">
    <name type="scientific">Woeseia oceani</name>
    <dbReference type="NCBI Taxonomy" id="1548547"/>
    <lineage>
        <taxon>Bacteria</taxon>
        <taxon>Pseudomonadati</taxon>
        <taxon>Pseudomonadota</taxon>
        <taxon>Gammaproteobacteria</taxon>
        <taxon>Woeseiales</taxon>
        <taxon>Woeseiaceae</taxon>
        <taxon>Woeseia</taxon>
    </lineage>
</organism>
<name>A0A193LCQ7_9GAMM</name>
<dbReference type="RefSeq" id="WP_068612335.1">
    <property type="nucleotide sequence ID" value="NZ_CP016268.1"/>
</dbReference>
<gene>
    <name evidence="1" type="ORF">BA177_02150</name>
</gene>
<proteinExistence type="predicted"/>
<sequence>MRSILVDKIASVAQHSNLSQELRLADDIPCEEGVLIAVRVLNNKSRYNTLELVSGRMATVKQGDIVVGALGHRKALRGYSGHLPEKLNVGDTVQILNIGGVVGICDSANPDVGPPFECEVLGTVLHFPYLGERIGVPARVGSTVLNADADLGTLGIPVVALAGTCMDSGKTVAACAVVAGLRHRGLRVAACKATGVSLRRDILAMEDAGASEAMIFSDLGIVTTTAANGPILTRNLLRNLATREVDVIVVELGDGLIGEYGVEAILSDPLIRDAFTAVVLCANDPVGAWGGARILREQFGIEPAIVTGPATDNAVGIDQIRLRLSLPAINALTDGAALGNLVADIVAPATAGAAT</sequence>
<dbReference type="Proteomes" id="UP000092695">
    <property type="component" value="Chromosome"/>
</dbReference>
<dbReference type="AlphaFoldDB" id="A0A193LCQ7"/>